<feature type="signal peptide" evidence="1">
    <location>
        <begin position="1"/>
        <end position="25"/>
    </location>
</feature>
<evidence type="ECO:0000313" key="3">
    <source>
        <dbReference type="Proteomes" id="UP000018211"/>
    </source>
</evidence>
<sequence length="343" mass="38443">MSKIRLAIKIGSLAALIALSMPSNAFLGGVLNWTIVDPVRDMNWYLKEVKSYLIAAERRLATLDRQISDSLQTMMSVRNSEANASAKIIAGTTSISATQNASSSERYEATDTPTVCSSLQTFVNLLGQDDDRGPNTKALCHLGEKSKSLKSRRMSDRFLHGSFADGNYYSRRVEEADGIEKVVIESIAQDVMFYAKTLTEYTVISDQDLDRLRDVNDLVFHQNVELPHPSTIDTELYPDNVESKFSEYFFANTYKAYIDRQLTDRRSTATAYAIDAPIIDASQPTKMKARANEIANAEFSSEALRLLAISESNALLHKYRRLDITLREQSALALQLKQQSDIR</sequence>
<dbReference type="AlphaFoldDB" id="A0AAV2VQB5"/>
<name>A0AAV2VQB5_9VIBR</name>
<evidence type="ECO:0000256" key="1">
    <source>
        <dbReference type="SAM" id="SignalP"/>
    </source>
</evidence>
<dbReference type="RefSeq" id="WP_022611875.1">
    <property type="nucleotide sequence ID" value="NZ_LK391965.1"/>
</dbReference>
<gene>
    <name evidence="2" type="ORF">VIBNISOn1_190053</name>
</gene>
<protein>
    <submittedName>
        <fullName evidence="2">Uncharacterized protein</fullName>
    </submittedName>
</protein>
<organism evidence="2 3">
    <name type="scientific">Vibrio nigripulchritudo SOn1</name>
    <dbReference type="NCBI Taxonomy" id="1238450"/>
    <lineage>
        <taxon>Bacteria</taxon>
        <taxon>Pseudomonadati</taxon>
        <taxon>Pseudomonadota</taxon>
        <taxon>Gammaproteobacteria</taxon>
        <taxon>Vibrionales</taxon>
        <taxon>Vibrionaceae</taxon>
        <taxon>Vibrio</taxon>
    </lineage>
</organism>
<proteinExistence type="predicted"/>
<accession>A0AAV2VQB5</accession>
<keyword evidence="1" id="KW-0732">Signal</keyword>
<dbReference type="EMBL" id="CAOF01000101">
    <property type="protein sequence ID" value="CCO46834.1"/>
    <property type="molecule type" value="Genomic_DNA"/>
</dbReference>
<feature type="chain" id="PRO_5043853321" evidence="1">
    <location>
        <begin position="26"/>
        <end position="343"/>
    </location>
</feature>
<evidence type="ECO:0000313" key="2">
    <source>
        <dbReference type="EMBL" id="CCO46834.1"/>
    </source>
</evidence>
<dbReference type="Proteomes" id="UP000018211">
    <property type="component" value="Unassembled WGS sequence"/>
</dbReference>
<reference evidence="2 3" key="1">
    <citation type="journal article" date="2013" name="ISME J.">
        <title>Comparative genomics of pathogenic lineages of Vibrio nigripulchritudo identifies virulence-associated traits.</title>
        <authorList>
            <person name="Goudenege D."/>
            <person name="Labreuche Y."/>
            <person name="Krin E."/>
            <person name="Ansquer D."/>
            <person name="Mangenot S."/>
            <person name="Calteau A."/>
            <person name="Medigue C."/>
            <person name="Mazel D."/>
            <person name="Polz M.F."/>
            <person name="Le Roux F."/>
        </authorList>
    </citation>
    <scope>NUCLEOTIDE SEQUENCE [LARGE SCALE GENOMIC DNA]</scope>
    <source>
        <strain evidence="2 3">SOn1</strain>
    </source>
</reference>
<comment type="caution">
    <text evidence="2">The sequence shown here is derived from an EMBL/GenBank/DDBJ whole genome shotgun (WGS) entry which is preliminary data.</text>
</comment>